<dbReference type="GO" id="GO:0035251">
    <property type="term" value="F:UDP-glucosyltransferase activity"/>
    <property type="evidence" value="ECO:0007669"/>
    <property type="project" value="InterPro"/>
</dbReference>
<organism evidence="2 3">
    <name type="scientific">Tetrapyrgos nigripes</name>
    <dbReference type="NCBI Taxonomy" id="182062"/>
    <lineage>
        <taxon>Eukaryota</taxon>
        <taxon>Fungi</taxon>
        <taxon>Dikarya</taxon>
        <taxon>Basidiomycota</taxon>
        <taxon>Agaricomycotina</taxon>
        <taxon>Agaricomycetes</taxon>
        <taxon>Agaricomycetidae</taxon>
        <taxon>Agaricales</taxon>
        <taxon>Marasmiineae</taxon>
        <taxon>Marasmiaceae</taxon>
        <taxon>Tetrapyrgos</taxon>
    </lineage>
</organism>
<evidence type="ECO:0000313" key="2">
    <source>
        <dbReference type="EMBL" id="KAF5369031.1"/>
    </source>
</evidence>
<accession>A0A8H5GPV1</accession>
<dbReference type="Proteomes" id="UP000559256">
    <property type="component" value="Unassembled WGS sequence"/>
</dbReference>
<name>A0A8H5GPV1_9AGAR</name>
<evidence type="ECO:0000256" key="1">
    <source>
        <dbReference type="ARBA" id="ARBA00022679"/>
    </source>
</evidence>
<proteinExistence type="predicted"/>
<dbReference type="PANTHER" id="PTHR48049:SF132">
    <property type="entry name" value="GLYCOSYLTRANSFERASE"/>
    <property type="match status" value="1"/>
</dbReference>
<dbReference type="InterPro" id="IPR050481">
    <property type="entry name" value="UDP-glycosyltransf_plant"/>
</dbReference>
<sequence length="509" mass="56441">MVPSTQKHILFHNTAAWGHHKPILPFAMQILQSRPNVIISVLTGADVYAKMMAEVDKLPDRLKEGAKAGFHVIDICGRPLNPLVPCLEFEPTFKAIYNGETIKCLSSGKEYTLPPVAVGIIDPFSGYAIEAIREISGNKTPYLSWVTGNAGCGLLLFKGTPSGKLNMQTVRYGGEQDVMPILSEFAEPLTGAVKSAPGIATMYDYEIYPQEFPLAGDMFIDLARTYIASGQGMFILSSTPYDGEAIDATKEWFSSLGQVAYPVGPALLPDSPSGPSVTSTRGDIKPVVEFLDKMQKVHGEKSVVYMSFGTIFWPQNPENVWAVIEELLASGTPIVWAHPSPLCVVPEDKLKMLQDSDIAFEIQWAPQEEILSHPATGWFISHGGWNSIQEAMHYRVPQIFWPIGADQPVNAATMTLVKKAGFELIEVRTGEHGTRKMYRFKDLDPKDLPTFTVDAVRREIRELVSKLKGEEGMTVRKNFEKMSREFTSVWNEGGEARESMNAFLKKFVD</sequence>
<dbReference type="Gene3D" id="3.40.50.2000">
    <property type="entry name" value="Glycogen Phosphorylase B"/>
    <property type="match status" value="2"/>
</dbReference>
<dbReference type="CDD" id="cd03784">
    <property type="entry name" value="GT1_Gtf-like"/>
    <property type="match status" value="1"/>
</dbReference>
<dbReference type="SUPFAM" id="SSF53756">
    <property type="entry name" value="UDP-Glycosyltransferase/glycogen phosphorylase"/>
    <property type="match status" value="1"/>
</dbReference>
<dbReference type="OrthoDB" id="5835829at2759"/>
<reference evidence="2 3" key="1">
    <citation type="journal article" date="2020" name="ISME J.">
        <title>Uncovering the hidden diversity of litter-decomposition mechanisms in mushroom-forming fungi.</title>
        <authorList>
            <person name="Floudas D."/>
            <person name="Bentzer J."/>
            <person name="Ahren D."/>
            <person name="Johansson T."/>
            <person name="Persson P."/>
            <person name="Tunlid A."/>
        </authorList>
    </citation>
    <scope>NUCLEOTIDE SEQUENCE [LARGE SCALE GENOMIC DNA]</scope>
    <source>
        <strain evidence="2 3">CBS 291.85</strain>
    </source>
</reference>
<keyword evidence="1" id="KW-0808">Transferase</keyword>
<dbReference type="InterPro" id="IPR002213">
    <property type="entry name" value="UDP_glucos_trans"/>
</dbReference>
<protein>
    <recommendedName>
        <fullName evidence="4">UDP-Glycosyltransferase/glycogen phosphorylase</fullName>
    </recommendedName>
</protein>
<dbReference type="EMBL" id="JAACJM010000014">
    <property type="protein sequence ID" value="KAF5369031.1"/>
    <property type="molecule type" value="Genomic_DNA"/>
</dbReference>
<dbReference type="PANTHER" id="PTHR48049">
    <property type="entry name" value="GLYCOSYLTRANSFERASE"/>
    <property type="match status" value="1"/>
</dbReference>
<dbReference type="Pfam" id="PF00201">
    <property type="entry name" value="UDPGT"/>
    <property type="match status" value="1"/>
</dbReference>
<comment type="caution">
    <text evidence="2">The sequence shown here is derived from an EMBL/GenBank/DDBJ whole genome shotgun (WGS) entry which is preliminary data.</text>
</comment>
<keyword evidence="3" id="KW-1185">Reference proteome</keyword>
<gene>
    <name evidence="2" type="ORF">D9758_003110</name>
</gene>
<evidence type="ECO:0008006" key="4">
    <source>
        <dbReference type="Google" id="ProtNLM"/>
    </source>
</evidence>
<dbReference type="AlphaFoldDB" id="A0A8H5GPV1"/>
<evidence type="ECO:0000313" key="3">
    <source>
        <dbReference type="Proteomes" id="UP000559256"/>
    </source>
</evidence>